<dbReference type="Pfam" id="PF13424">
    <property type="entry name" value="TPR_12"/>
    <property type="match status" value="1"/>
</dbReference>
<name>A0A7S4MRQ7_9EUKA</name>
<feature type="repeat" description="TPR" evidence="3">
    <location>
        <begin position="402"/>
        <end position="435"/>
    </location>
</feature>
<feature type="compositionally biased region" description="Basic and acidic residues" evidence="4">
    <location>
        <begin position="364"/>
        <end position="374"/>
    </location>
</feature>
<dbReference type="SMART" id="SM00028">
    <property type="entry name" value="TPR"/>
    <property type="match status" value="7"/>
</dbReference>
<dbReference type="SUPFAM" id="SSF48452">
    <property type="entry name" value="TPR-like"/>
    <property type="match status" value="3"/>
</dbReference>
<feature type="compositionally biased region" description="Polar residues" evidence="4">
    <location>
        <begin position="375"/>
        <end position="384"/>
    </location>
</feature>
<accession>A0A7S4MRQ7</accession>
<organism evidence="5">
    <name type="scientific">Vannella robusta</name>
    <dbReference type="NCBI Taxonomy" id="1487602"/>
    <lineage>
        <taxon>Eukaryota</taxon>
        <taxon>Amoebozoa</taxon>
        <taxon>Discosea</taxon>
        <taxon>Flabellinia</taxon>
        <taxon>Vannellidae</taxon>
        <taxon>Vannella</taxon>
    </lineage>
</organism>
<reference evidence="5" key="1">
    <citation type="submission" date="2021-01" db="EMBL/GenBank/DDBJ databases">
        <authorList>
            <person name="Corre E."/>
            <person name="Pelletier E."/>
            <person name="Niang G."/>
            <person name="Scheremetjew M."/>
            <person name="Finn R."/>
            <person name="Kale V."/>
            <person name="Holt S."/>
            <person name="Cochrane G."/>
            <person name="Meng A."/>
            <person name="Brown T."/>
            <person name="Cohen L."/>
        </authorList>
    </citation>
    <scope>NUCLEOTIDE SEQUENCE</scope>
    <source>
        <strain evidence="5">DIVA3 518/3/11/1/6</strain>
    </source>
</reference>
<evidence type="ECO:0000256" key="2">
    <source>
        <dbReference type="ARBA" id="ARBA00022803"/>
    </source>
</evidence>
<dbReference type="PANTHER" id="PTHR46423">
    <property type="entry name" value="RNA POLYMERASE II-ASSOCIATED PROTEIN 3"/>
    <property type="match status" value="1"/>
</dbReference>
<evidence type="ECO:0000256" key="1">
    <source>
        <dbReference type="ARBA" id="ARBA00022737"/>
    </source>
</evidence>
<dbReference type="PANTHER" id="PTHR46423:SF1">
    <property type="entry name" value="RNA POLYMERASE II-ASSOCIATED PROTEIN 3"/>
    <property type="match status" value="1"/>
</dbReference>
<keyword evidence="1" id="KW-0677">Repeat</keyword>
<dbReference type="InterPro" id="IPR013105">
    <property type="entry name" value="TPR_2"/>
</dbReference>
<dbReference type="Pfam" id="PF07719">
    <property type="entry name" value="TPR_2"/>
    <property type="match status" value="1"/>
</dbReference>
<keyword evidence="2 3" id="KW-0802">TPR repeat</keyword>
<proteinExistence type="predicted"/>
<feature type="repeat" description="TPR" evidence="3">
    <location>
        <begin position="208"/>
        <end position="241"/>
    </location>
</feature>
<dbReference type="Pfam" id="PF13414">
    <property type="entry name" value="TPR_11"/>
    <property type="match status" value="1"/>
</dbReference>
<sequence length="461" mass="52100">MDQLPFASPTLQLLQQEKALGIKAHRSKSWEQAEKYFSHALELASQSYPEHLPCLYSALGLVHFHLKNYSKAIEYCTCSLKHSSSHWPAYLCRSFANSCLKNLTLAASDYDKAATLLQSSSIDEKDLNRILQRAQEAALDSGSVKQKDRRLDVLEELGDLYFKTDISPKDQSAYDEMPLLTPVGVPLGNCAWNSNPDDFSSSECNKKAMEAKEMGNSAFNAKDWISALTHYSRAIRLNPNNAVFYSNRACVYLKLRRYYETISDCTASIEREPNIKAYARRGAARAGLSEHHLACGDYIAALQFEPQNQSCLQELARCLCSMEREIVQRIEKLEKESNSSATELLQLKKQLLFIRKDISNVGGRLKEPTKEKQQTSEQNSSISPDKQIAEASKVLSKDNCNSVAYLERALAHQALGNYERAEKDYRDGLRVDPDNKELQKRLKFVLQLSRMSKGQQQGTKD</sequence>
<dbReference type="EMBL" id="HBKP01023839">
    <property type="protein sequence ID" value="CAE2238758.1"/>
    <property type="molecule type" value="Transcribed_RNA"/>
</dbReference>
<feature type="region of interest" description="Disordered" evidence="4">
    <location>
        <begin position="364"/>
        <end position="386"/>
    </location>
</feature>
<dbReference type="InterPro" id="IPR011990">
    <property type="entry name" value="TPR-like_helical_dom_sf"/>
</dbReference>
<evidence type="ECO:0000256" key="3">
    <source>
        <dbReference type="PROSITE-ProRule" id="PRU00339"/>
    </source>
</evidence>
<protein>
    <submittedName>
        <fullName evidence="5">Uncharacterized protein</fullName>
    </submittedName>
</protein>
<evidence type="ECO:0000256" key="4">
    <source>
        <dbReference type="SAM" id="MobiDB-lite"/>
    </source>
</evidence>
<gene>
    <name evidence="5" type="ORF">VSP0166_LOCUS16652</name>
</gene>
<dbReference type="GO" id="GO:0101031">
    <property type="term" value="C:protein folding chaperone complex"/>
    <property type="evidence" value="ECO:0007669"/>
    <property type="project" value="TreeGrafter"/>
</dbReference>
<dbReference type="InterPro" id="IPR051966">
    <property type="entry name" value="RPAP3"/>
</dbReference>
<evidence type="ECO:0000313" key="5">
    <source>
        <dbReference type="EMBL" id="CAE2238758.1"/>
    </source>
</evidence>
<dbReference type="PROSITE" id="PS50005">
    <property type="entry name" value="TPR"/>
    <property type="match status" value="2"/>
</dbReference>
<dbReference type="InterPro" id="IPR019734">
    <property type="entry name" value="TPR_rpt"/>
</dbReference>
<dbReference type="AlphaFoldDB" id="A0A7S4MRQ7"/>
<dbReference type="Gene3D" id="1.25.40.10">
    <property type="entry name" value="Tetratricopeptide repeat domain"/>
    <property type="match status" value="3"/>
</dbReference>